<evidence type="ECO:0000256" key="1">
    <source>
        <dbReference type="ARBA" id="ARBA00004651"/>
    </source>
</evidence>
<keyword evidence="10" id="KW-1185">Reference proteome</keyword>
<proteinExistence type="inferred from homology"/>
<dbReference type="Pfam" id="PF09335">
    <property type="entry name" value="VTT_dom"/>
    <property type="match status" value="1"/>
</dbReference>
<dbReference type="RefSeq" id="WP_030514658.1">
    <property type="nucleotide sequence ID" value="NZ_JADLQW010000008.1"/>
</dbReference>
<dbReference type="PANTHER" id="PTHR30353:SF15">
    <property type="entry name" value="INNER MEMBRANE PROTEIN YABI"/>
    <property type="match status" value="1"/>
</dbReference>
<feature type="transmembrane region" description="Helical" evidence="7">
    <location>
        <begin position="12"/>
        <end position="34"/>
    </location>
</feature>
<evidence type="ECO:0000256" key="4">
    <source>
        <dbReference type="ARBA" id="ARBA00022692"/>
    </source>
</evidence>
<keyword evidence="3 7" id="KW-1003">Cell membrane</keyword>
<dbReference type="Proteomes" id="UP000238356">
    <property type="component" value="Unassembled WGS sequence"/>
</dbReference>
<protein>
    <submittedName>
        <fullName evidence="9">DedA family protein</fullName>
    </submittedName>
</protein>
<evidence type="ECO:0000256" key="6">
    <source>
        <dbReference type="ARBA" id="ARBA00023136"/>
    </source>
</evidence>
<comment type="caution">
    <text evidence="9">The sequence shown here is derived from an EMBL/GenBank/DDBJ whole genome shotgun (WGS) entry which is preliminary data.</text>
</comment>
<evidence type="ECO:0000256" key="7">
    <source>
        <dbReference type="RuleBase" id="RU367016"/>
    </source>
</evidence>
<dbReference type="AlphaFoldDB" id="A0A2S6A823"/>
<reference evidence="9 10" key="1">
    <citation type="submission" date="2018-02" db="EMBL/GenBank/DDBJ databases">
        <title>8 Nocardia nova and 1 Nocardia cyriacigeorgica strain used for evolution to TMP-SMX.</title>
        <authorList>
            <person name="Mehta H."/>
            <person name="Weng J."/>
            <person name="Shamoo Y."/>
        </authorList>
    </citation>
    <scope>NUCLEOTIDE SEQUENCE [LARGE SCALE GENOMIC DNA]</scope>
    <source>
        <strain evidence="9 10">BAA2227</strain>
    </source>
</reference>
<dbReference type="GeneID" id="66721580"/>
<feature type="transmembrane region" description="Helical" evidence="7">
    <location>
        <begin position="54"/>
        <end position="75"/>
    </location>
</feature>
<keyword evidence="5 7" id="KW-1133">Transmembrane helix</keyword>
<evidence type="ECO:0000313" key="9">
    <source>
        <dbReference type="EMBL" id="PPJ29179.1"/>
    </source>
</evidence>
<evidence type="ECO:0000256" key="2">
    <source>
        <dbReference type="ARBA" id="ARBA00010792"/>
    </source>
</evidence>
<gene>
    <name evidence="9" type="ORF">C5F51_12010</name>
</gene>
<feature type="transmembrane region" description="Helical" evidence="7">
    <location>
        <begin position="173"/>
        <end position="192"/>
    </location>
</feature>
<organism evidence="9 10">
    <name type="scientific">Nocardia nova</name>
    <dbReference type="NCBI Taxonomy" id="37330"/>
    <lineage>
        <taxon>Bacteria</taxon>
        <taxon>Bacillati</taxon>
        <taxon>Actinomycetota</taxon>
        <taxon>Actinomycetes</taxon>
        <taxon>Mycobacteriales</taxon>
        <taxon>Nocardiaceae</taxon>
        <taxon>Nocardia</taxon>
    </lineage>
</organism>
<keyword evidence="4 7" id="KW-0812">Transmembrane</keyword>
<evidence type="ECO:0000313" key="10">
    <source>
        <dbReference type="Proteomes" id="UP000238356"/>
    </source>
</evidence>
<feature type="domain" description="VTT" evidence="8">
    <location>
        <begin position="36"/>
        <end position="160"/>
    </location>
</feature>
<dbReference type="InterPro" id="IPR032818">
    <property type="entry name" value="DedA-like"/>
</dbReference>
<evidence type="ECO:0000256" key="5">
    <source>
        <dbReference type="ARBA" id="ARBA00022989"/>
    </source>
</evidence>
<accession>A0A2S6A823</accession>
<comment type="subcellular location">
    <subcellularLocation>
        <location evidence="1 7">Cell membrane</location>
        <topology evidence="1 7">Multi-pass membrane protein</topology>
    </subcellularLocation>
</comment>
<sequence length="214" mass="23495">MESLMHRILDIAPVWIYLTVGLLVFAEDAIFVGFVIPGETAAVLGGVAASQGHVLLWVMILLVVAAAIIGDSVGYEVGKHFGSRLLAASYLDKHRGRLDNAQEFLARRGGWAVFLGRFTAFFRAVMPALVGASRMPYPRFLSFNAFGGIVWGTTFVVLGYIAGNSYEKVAKTVGRDMAIAVVVIVVVALIVWKLRERRQEKKIESEYHATHDGR</sequence>
<dbReference type="EMBL" id="PSZD01000006">
    <property type="protein sequence ID" value="PPJ29179.1"/>
    <property type="molecule type" value="Genomic_DNA"/>
</dbReference>
<dbReference type="PANTHER" id="PTHR30353">
    <property type="entry name" value="INNER MEMBRANE PROTEIN DEDA-RELATED"/>
    <property type="match status" value="1"/>
</dbReference>
<feature type="transmembrane region" description="Helical" evidence="7">
    <location>
        <begin position="140"/>
        <end position="161"/>
    </location>
</feature>
<keyword evidence="6 7" id="KW-0472">Membrane</keyword>
<dbReference type="InterPro" id="IPR032816">
    <property type="entry name" value="VTT_dom"/>
</dbReference>
<comment type="similarity">
    <text evidence="2 7">Belongs to the DedA family.</text>
</comment>
<evidence type="ECO:0000259" key="8">
    <source>
        <dbReference type="Pfam" id="PF09335"/>
    </source>
</evidence>
<dbReference type="GO" id="GO:0005886">
    <property type="term" value="C:plasma membrane"/>
    <property type="evidence" value="ECO:0007669"/>
    <property type="project" value="UniProtKB-SubCell"/>
</dbReference>
<evidence type="ECO:0000256" key="3">
    <source>
        <dbReference type="ARBA" id="ARBA00022475"/>
    </source>
</evidence>
<name>A0A2S6A823_9NOCA</name>